<comment type="caution">
    <text evidence="21">The sequence shown here is derived from an EMBL/GenBank/DDBJ whole genome shotgun (WGS) entry which is preliminary data.</text>
</comment>
<dbReference type="GO" id="GO:0046856">
    <property type="term" value="P:phosphatidylinositol dephosphorylation"/>
    <property type="evidence" value="ECO:0007669"/>
    <property type="project" value="InterPro"/>
</dbReference>
<evidence type="ECO:0000256" key="10">
    <source>
        <dbReference type="ARBA" id="ARBA00022723"/>
    </source>
</evidence>
<dbReference type="AlphaFoldDB" id="A0A8J6G844"/>
<dbReference type="GO" id="GO:0034597">
    <property type="term" value="F:phosphatidylinositol-4,5-bisphosphate 4-phosphatase activity"/>
    <property type="evidence" value="ECO:0007669"/>
    <property type="project" value="UniProtKB-EC"/>
</dbReference>
<evidence type="ECO:0000256" key="17">
    <source>
        <dbReference type="ARBA" id="ARBA00048117"/>
    </source>
</evidence>
<dbReference type="InterPro" id="IPR017861">
    <property type="entry name" value="KAE1/TsaD"/>
</dbReference>
<evidence type="ECO:0000256" key="16">
    <source>
        <dbReference type="ARBA" id="ARBA00023315"/>
    </source>
</evidence>
<evidence type="ECO:0000256" key="1">
    <source>
        <dbReference type="ARBA" id="ARBA00001261"/>
    </source>
</evidence>
<feature type="domain" description="Gcp-like" evidence="20">
    <location>
        <begin position="180"/>
        <end position="398"/>
    </location>
</feature>
<evidence type="ECO:0000313" key="21">
    <source>
        <dbReference type="EMBL" id="KAH0505879.1"/>
    </source>
</evidence>
<comment type="catalytic activity">
    <reaction evidence="1 18">
        <text>a 1,2-diacyl-sn-glycero-3-phospho-(1D-myo-inositol-4,5-bisphosphate) + H2O = a 1,2-diacyl-sn-glycero-3-phospho-(1D-myo-inositol-5-phosphate) + phosphate</text>
        <dbReference type="Rhea" id="RHEA:25674"/>
        <dbReference type="ChEBI" id="CHEBI:15377"/>
        <dbReference type="ChEBI" id="CHEBI:43474"/>
        <dbReference type="ChEBI" id="CHEBI:57795"/>
        <dbReference type="ChEBI" id="CHEBI:58456"/>
        <dbReference type="EC" id="3.1.3.78"/>
    </reaction>
</comment>
<dbReference type="EC" id="3.1.3.78" evidence="18"/>
<evidence type="ECO:0000256" key="11">
    <source>
        <dbReference type="ARBA" id="ARBA00022753"/>
    </source>
</evidence>
<dbReference type="Proteomes" id="UP000710432">
    <property type="component" value="Unassembled WGS sequence"/>
</dbReference>
<keyword evidence="6" id="KW-0963">Cytoplasm</keyword>
<evidence type="ECO:0000256" key="5">
    <source>
        <dbReference type="ARBA" id="ARBA00004265"/>
    </source>
</evidence>
<keyword evidence="11 18" id="KW-0967">Endosome</keyword>
<reference evidence="21" key="1">
    <citation type="submission" date="2020-03" db="EMBL/GenBank/DDBJ databases">
        <title>Studies in the Genomics of Life Span.</title>
        <authorList>
            <person name="Glass D."/>
        </authorList>
    </citation>
    <scope>NUCLEOTIDE SEQUENCE</scope>
    <source>
        <strain evidence="21">LTLLF</strain>
        <tissue evidence="21">Muscle</tissue>
    </source>
</reference>
<dbReference type="GO" id="GO:0046872">
    <property type="term" value="F:metal ion binding"/>
    <property type="evidence" value="ECO:0007669"/>
    <property type="project" value="UniProtKB-KW"/>
</dbReference>
<dbReference type="SUPFAM" id="SSF53067">
    <property type="entry name" value="Actin-like ATPase domain"/>
    <property type="match status" value="2"/>
</dbReference>
<protein>
    <recommendedName>
        <fullName evidence="18">Phosphatidylinositol-4,5-bisphosphate 4-phosphatase</fullName>
        <ecNumber evidence="18">3.1.3.78</ecNumber>
    </recommendedName>
</protein>
<accession>A0A8J6G844</accession>
<evidence type="ECO:0000259" key="20">
    <source>
        <dbReference type="Pfam" id="PF00814"/>
    </source>
</evidence>
<dbReference type="GO" id="GO:0006400">
    <property type="term" value="P:tRNA modification"/>
    <property type="evidence" value="ECO:0007669"/>
    <property type="project" value="UniProtKB-ARBA"/>
</dbReference>
<evidence type="ECO:0000256" key="13">
    <source>
        <dbReference type="ARBA" id="ARBA00022989"/>
    </source>
</evidence>
<evidence type="ECO:0000256" key="14">
    <source>
        <dbReference type="ARBA" id="ARBA00023136"/>
    </source>
</evidence>
<organism evidence="21 22">
    <name type="scientific">Microtus ochrogaster</name>
    <name type="common">Prairie vole</name>
    <dbReference type="NCBI Taxonomy" id="79684"/>
    <lineage>
        <taxon>Eukaryota</taxon>
        <taxon>Metazoa</taxon>
        <taxon>Chordata</taxon>
        <taxon>Craniata</taxon>
        <taxon>Vertebrata</taxon>
        <taxon>Euteleostomi</taxon>
        <taxon>Mammalia</taxon>
        <taxon>Eutheria</taxon>
        <taxon>Euarchontoglires</taxon>
        <taxon>Glires</taxon>
        <taxon>Rodentia</taxon>
        <taxon>Myomorpha</taxon>
        <taxon>Muroidea</taxon>
        <taxon>Cricetidae</taxon>
        <taxon>Arvicolinae</taxon>
        <taxon>Microtus</taxon>
    </lineage>
</organism>
<keyword evidence="10" id="KW-0479">Metal-binding</keyword>
<sequence length="433" mass="46177">MAADGERSPLLSEPGDGGAGGNGLAGPGGSATGPGGGLTPSAPPYGAGKHAPPQAFPPFPEGHPAVLPGEDPPPYSPLTSPDSGSAPMITCRVCQSPINVEGKMHQHVVKCGVCNEATPIKNAPPGKKYVRCPCNCLLICKVTSQRIACPRPYWSSIGRRYPRKRCICCFLLGLLLAVTATGLAPGMGAPLASVAVVARTVAQLWNKPLLGVNHCIGHIEMGRLVTGAMNPTVLYVSGGNTQVISYSEHRYRIFGETIDIAVGNCLDRFARVLKISNDPSPGYNIEQMAKRGKKLVELPYTVKGMDVSFSGILSFIEDAAQRMLATGECTPEDLCFSLQVKDTAGLIMDSQTSVLCGSCLFTGNTRLQEMMAAMCQERGARLFATDERFCIDNGAMIAQAGWEMFQAGHRTPLTESGITQRYRTDEVEVTWRD</sequence>
<evidence type="ECO:0000256" key="7">
    <source>
        <dbReference type="ARBA" id="ARBA00022679"/>
    </source>
</evidence>
<evidence type="ECO:0000256" key="9">
    <source>
        <dbReference type="ARBA" id="ARBA00022694"/>
    </source>
</evidence>
<keyword evidence="13 18" id="KW-1133">Transmembrane helix</keyword>
<proteinExistence type="predicted"/>
<evidence type="ECO:0000256" key="3">
    <source>
        <dbReference type="ARBA" id="ARBA00004123"/>
    </source>
</evidence>
<dbReference type="GO" id="GO:0005765">
    <property type="term" value="C:lysosomal membrane"/>
    <property type="evidence" value="ECO:0007669"/>
    <property type="project" value="UniProtKB-SubCell"/>
</dbReference>
<dbReference type="Pfam" id="PF09788">
    <property type="entry name" value="Tmemb_55A"/>
    <property type="match status" value="1"/>
</dbReference>
<keyword evidence="12 18" id="KW-0378">Hydrolase</keyword>
<dbReference type="InterPro" id="IPR000905">
    <property type="entry name" value="Gcp-like_dom"/>
</dbReference>
<evidence type="ECO:0000256" key="19">
    <source>
        <dbReference type="SAM" id="MobiDB-lite"/>
    </source>
</evidence>
<comment type="catalytic activity">
    <reaction evidence="17">
        <text>L-threonylcarbamoyladenylate + adenosine(37) in tRNA = N(6)-L-threonylcarbamoyladenosine(37) in tRNA + AMP + H(+)</text>
        <dbReference type="Rhea" id="RHEA:37059"/>
        <dbReference type="Rhea" id="RHEA-COMP:10162"/>
        <dbReference type="Rhea" id="RHEA-COMP:10163"/>
        <dbReference type="ChEBI" id="CHEBI:15378"/>
        <dbReference type="ChEBI" id="CHEBI:73682"/>
        <dbReference type="ChEBI" id="CHEBI:74411"/>
        <dbReference type="ChEBI" id="CHEBI:74418"/>
        <dbReference type="ChEBI" id="CHEBI:456215"/>
        <dbReference type="EC" id="2.3.1.234"/>
    </reaction>
</comment>
<evidence type="ECO:0000256" key="18">
    <source>
        <dbReference type="RuleBase" id="RU365008"/>
    </source>
</evidence>
<dbReference type="CDD" id="cd24132">
    <property type="entry name" value="ASKHA_NBD_OSGEP_like_euk"/>
    <property type="match status" value="1"/>
</dbReference>
<keyword evidence="14 18" id="KW-0472">Membrane</keyword>
<name>A0A8J6G844_MICOH</name>
<feature type="region of interest" description="Disordered" evidence="19">
    <location>
        <begin position="1"/>
        <end position="81"/>
    </location>
</feature>
<evidence type="ECO:0000256" key="15">
    <source>
        <dbReference type="ARBA" id="ARBA00023228"/>
    </source>
</evidence>
<evidence type="ECO:0000256" key="4">
    <source>
        <dbReference type="ARBA" id="ARBA00004155"/>
    </source>
</evidence>
<evidence type="ECO:0000256" key="6">
    <source>
        <dbReference type="ARBA" id="ARBA00022490"/>
    </source>
</evidence>
<dbReference type="InterPro" id="IPR019178">
    <property type="entry name" value="PtdIns-P2-Ptase"/>
</dbReference>
<dbReference type="EMBL" id="JAATJU010024361">
    <property type="protein sequence ID" value="KAH0505879.1"/>
    <property type="molecule type" value="Genomic_DNA"/>
</dbReference>
<comment type="subcellular location">
    <subcellularLocation>
        <location evidence="5">Cytoplasmic vesicle</location>
        <location evidence="5">Phagosome membrane</location>
        <topology evidence="5">Multi-pass membrane protein</topology>
    </subcellularLocation>
    <subcellularLocation>
        <location evidence="2 18">Late endosome membrane</location>
        <topology evidence="2 18">Multi-pass membrane protein</topology>
    </subcellularLocation>
    <subcellularLocation>
        <location evidence="4 18">Lysosome membrane</location>
        <topology evidence="4 18">Multi-pass membrane protein</topology>
    </subcellularLocation>
    <subcellularLocation>
        <location evidence="3">Nucleus</location>
    </subcellularLocation>
</comment>
<dbReference type="GO" id="GO:0061711">
    <property type="term" value="F:tRNA N(6)-L-threonylcarbamoyladenine synthase activity"/>
    <property type="evidence" value="ECO:0007669"/>
    <property type="project" value="UniProtKB-EC"/>
</dbReference>
<dbReference type="PRINTS" id="PR00789">
    <property type="entry name" value="OSIALOPTASE"/>
</dbReference>
<dbReference type="GO" id="GO:0000408">
    <property type="term" value="C:EKC/KEOPS complex"/>
    <property type="evidence" value="ECO:0007669"/>
    <property type="project" value="TreeGrafter"/>
</dbReference>
<dbReference type="Gene3D" id="3.30.420.40">
    <property type="match status" value="1"/>
</dbReference>
<evidence type="ECO:0000313" key="22">
    <source>
        <dbReference type="Proteomes" id="UP000710432"/>
    </source>
</evidence>
<keyword evidence="8 18" id="KW-0812">Transmembrane</keyword>
<keyword evidence="16" id="KW-0012">Acyltransferase</keyword>
<dbReference type="GO" id="GO:0070525">
    <property type="term" value="P:tRNA threonylcarbamoyladenosine metabolic process"/>
    <property type="evidence" value="ECO:0007669"/>
    <property type="project" value="UniProtKB-ARBA"/>
</dbReference>
<keyword evidence="9" id="KW-0819">tRNA processing</keyword>
<feature type="transmembrane region" description="Helical" evidence="18">
    <location>
        <begin position="166"/>
        <end position="187"/>
    </location>
</feature>
<dbReference type="Pfam" id="PF00814">
    <property type="entry name" value="TsaD"/>
    <property type="match status" value="1"/>
</dbReference>
<evidence type="ECO:0000256" key="12">
    <source>
        <dbReference type="ARBA" id="ARBA00022801"/>
    </source>
</evidence>
<dbReference type="GO" id="GO:0031902">
    <property type="term" value="C:late endosome membrane"/>
    <property type="evidence" value="ECO:0007669"/>
    <property type="project" value="UniProtKB-SubCell"/>
</dbReference>
<evidence type="ECO:0000256" key="2">
    <source>
        <dbReference type="ARBA" id="ARBA00004107"/>
    </source>
</evidence>
<feature type="compositionally biased region" description="Gly residues" evidence="19">
    <location>
        <begin position="15"/>
        <end position="38"/>
    </location>
</feature>
<keyword evidence="7" id="KW-0808">Transferase</keyword>
<dbReference type="PANTHER" id="PTHR11735">
    <property type="entry name" value="TRNA N6-ADENOSINE THREONYLCARBAMOYLTRANSFERASE"/>
    <property type="match status" value="1"/>
</dbReference>
<dbReference type="InterPro" id="IPR043129">
    <property type="entry name" value="ATPase_NBD"/>
</dbReference>
<dbReference type="GO" id="GO:0005634">
    <property type="term" value="C:nucleus"/>
    <property type="evidence" value="ECO:0007669"/>
    <property type="project" value="UniProtKB-SubCell"/>
</dbReference>
<dbReference type="PANTHER" id="PTHR11735:SF14">
    <property type="entry name" value="TRNA N6-ADENOSINE THREONYLCARBAMOYLTRANSFERASE"/>
    <property type="match status" value="1"/>
</dbReference>
<evidence type="ECO:0000256" key="8">
    <source>
        <dbReference type="ARBA" id="ARBA00022692"/>
    </source>
</evidence>
<dbReference type="FunFam" id="3.30.420.40:FF:000038">
    <property type="entry name" value="Probable tRNA N6-adenosine threonylcarbamoyltransferase"/>
    <property type="match status" value="1"/>
</dbReference>
<comment type="function">
    <text evidence="18">Catalyzes the hydrolysis of phosphatidylinositol-4,5-bisphosphate (PtdIns-4,5-P2) to phosphatidylinositol-4-phosphate (PtdIns-4-P).</text>
</comment>
<dbReference type="PROSITE" id="PS01016">
    <property type="entry name" value="GLYCOPROTEASE"/>
    <property type="match status" value="1"/>
</dbReference>
<dbReference type="GO" id="GO:0030670">
    <property type="term" value="C:phagocytic vesicle membrane"/>
    <property type="evidence" value="ECO:0007669"/>
    <property type="project" value="UniProtKB-SubCell"/>
</dbReference>
<gene>
    <name evidence="21" type="ORF">LTLLF_175720</name>
</gene>
<dbReference type="InterPro" id="IPR017860">
    <property type="entry name" value="Peptidase_M22_CS"/>
</dbReference>
<keyword evidence="15 18" id="KW-0458">Lysosome</keyword>